<keyword evidence="3 5" id="KW-0697">Rotamase</keyword>
<feature type="transmembrane region" description="Helical" evidence="7">
    <location>
        <begin position="20"/>
        <end position="39"/>
    </location>
</feature>
<accession>A0ABV2D153</accession>
<name>A0ABV2D153_9SPHN</name>
<evidence type="ECO:0000256" key="7">
    <source>
        <dbReference type="SAM" id="Phobius"/>
    </source>
</evidence>
<dbReference type="RefSeq" id="WP_353984052.1">
    <property type="nucleotide sequence ID" value="NZ_JBEWLY010000013.1"/>
</dbReference>
<sequence length="180" mass="19054">MTEITRVPLQPISKGSLTKLWLGVAAAALLGAGVAWAALPESVDVVTITEGTGESPTRDDVALLNYRGTLPNGQVFDEGQQAVLPLAEVVPGFTKALEQMQRGGKYKVHIPSELAYGEEGAGPIPGNTDLNFEIELLDFKSREEIEQQQRIMQQLQQMQMGGAGMPGAGVPIAPPPAPAP</sequence>
<dbReference type="PANTHER" id="PTHR43811">
    <property type="entry name" value="FKBP-TYPE PEPTIDYL-PROLYL CIS-TRANS ISOMERASE FKPA"/>
    <property type="match status" value="1"/>
</dbReference>
<keyword evidence="7" id="KW-0812">Transmembrane</keyword>
<evidence type="ECO:0000313" key="10">
    <source>
        <dbReference type="Proteomes" id="UP001548713"/>
    </source>
</evidence>
<keyword evidence="7" id="KW-1133">Transmembrane helix</keyword>
<protein>
    <recommendedName>
        <fullName evidence="6">Peptidyl-prolyl cis-trans isomerase</fullName>
        <ecNumber evidence="6">5.2.1.8</ecNumber>
    </recommendedName>
</protein>
<dbReference type="EMBL" id="JBEWLY010000013">
    <property type="protein sequence ID" value="MET1755606.1"/>
    <property type="molecule type" value="Genomic_DNA"/>
</dbReference>
<evidence type="ECO:0000256" key="6">
    <source>
        <dbReference type="RuleBase" id="RU003915"/>
    </source>
</evidence>
<evidence type="ECO:0000313" key="9">
    <source>
        <dbReference type="EMBL" id="MET1755606.1"/>
    </source>
</evidence>
<proteinExistence type="inferred from homology"/>
<dbReference type="SUPFAM" id="SSF54534">
    <property type="entry name" value="FKBP-like"/>
    <property type="match status" value="1"/>
</dbReference>
<evidence type="ECO:0000256" key="2">
    <source>
        <dbReference type="ARBA" id="ARBA00006577"/>
    </source>
</evidence>
<feature type="domain" description="PPIase FKBP-type" evidence="8">
    <location>
        <begin position="59"/>
        <end position="140"/>
    </location>
</feature>
<dbReference type="EC" id="5.2.1.8" evidence="6"/>
<comment type="catalytic activity">
    <reaction evidence="1 5 6">
        <text>[protein]-peptidylproline (omega=180) = [protein]-peptidylproline (omega=0)</text>
        <dbReference type="Rhea" id="RHEA:16237"/>
        <dbReference type="Rhea" id="RHEA-COMP:10747"/>
        <dbReference type="Rhea" id="RHEA-COMP:10748"/>
        <dbReference type="ChEBI" id="CHEBI:83833"/>
        <dbReference type="ChEBI" id="CHEBI:83834"/>
        <dbReference type="EC" id="5.2.1.8"/>
    </reaction>
</comment>
<keyword evidence="10" id="KW-1185">Reference proteome</keyword>
<comment type="similarity">
    <text evidence="2 6">Belongs to the FKBP-type PPIase family.</text>
</comment>
<keyword evidence="4 5" id="KW-0413">Isomerase</keyword>
<evidence type="ECO:0000256" key="4">
    <source>
        <dbReference type="ARBA" id="ARBA00023235"/>
    </source>
</evidence>
<evidence type="ECO:0000256" key="5">
    <source>
        <dbReference type="PROSITE-ProRule" id="PRU00277"/>
    </source>
</evidence>
<dbReference type="GO" id="GO:0003755">
    <property type="term" value="F:peptidyl-prolyl cis-trans isomerase activity"/>
    <property type="evidence" value="ECO:0007669"/>
    <property type="project" value="UniProtKB-EC"/>
</dbReference>
<evidence type="ECO:0000256" key="3">
    <source>
        <dbReference type="ARBA" id="ARBA00023110"/>
    </source>
</evidence>
<evidence type="ECO:0000256" key="1">
    <source>
        <dbReference type="ARBA" id="ARBA00000971"/>
    </source>
</evidence>
<dbReference type="Proteomes" id="UP001548713">
    <property type="component" value="Unassembled WGS sequence"/>
</dbReference>
<reference evidence="9 10" key="1">
    <citation type="submission" date="2024-07" db="EMBL/GenBank/DDBJ databases">
        <title>Novosphingobium kalidii RD2P27.</title>
        <authorList>
            <person name="Sun J.-Q."/>
        </authorList>
    </citation>
    <scope>NUCLEOTIDE SEQUENCE [LARGE SCALE GENOMIC DNA]</scope>
    <source>
        <strain evidence="9 10">RD2P27</strain>
    </source>
</reference>
<dbReference type="Gene3D" id="3.10.50.40">
    <property type="match status" value="1"/>
</dbReference>
<evidence type="ECO:0000259" key="8">
    <source>
        <dbReference type="PROSITE" id="PS50059"/>
    </source>
</evidence>
<gene>
    <name evidence="9" type="ORF">ABVV53_09070</name>
</gene>
<organism evidence="9 10">
    <name type="scientific">Novosphingobium kalidii</name>
    <dbReference type="NCBI Taxonomy" id="3230299"/>
    <lineage>
        <taxon>Bacteria</taxon>
        <taxon>Pseudomonadati</taxon>
        <taxon>Pseudomonadota</taxon>
        <taxon>Alphaproteobacteria</taxon>
        <taxon>Sphingomonadales</taxon>
        <taxon>Sphingomonadaceae</taxon>
        <taxon>Novosphingobium</taxon>
    </lineage>
</organism>
<dbReference type="PANTHER" id="PTHR43811:SF23">
    <property type="entry name" value="FKBP-TYPE 22 KDA PEPTIDYL-PROLYL CIS-TRANS ISOMERASE"/>
    <property type="match status" value="1"/>
</dbReference>
<dbReference type="Pfam" id="PF00254">
    <property type="entry name" value="FKBP_C"/>
    <property type="match status" value="1"/>
</dbReference>
<dbReference type="InterPro" id="IPR001179">
    <property type="entry name" value="PPIase_FKBP_dom"/>
</dbReference>
<dbReference type="PROSITE" id="PS50059">
    <property type="entry name" value="FKBP_PPIASE"/>
    <property type="match status" value="1"/>
</dbReference>
<comment type="caution">
    <text evidence="9">The sequence shown here is derived from an EMBL/GenBank/DDBJ whole genome shotgun (WGS) entry which is preliminary data.</text>
</comment>
<keyword evidence="7" id="KW-0472">Membrane</keyword>
<dbReference type="InterPro" id="IPR046357">
    <property type="entry name" value="PPIase_dom_sf"/>
</dbReference>